<feature type="transmembrane region" description="Helical" evidence="1">
    <location>
        <begin position="20"/>
        <end position="43"/>
    </location>
</feature>
<reference evidence="2 3" key="1">
    <citation type="submission" date="2023-10" db="EMBL/GenBank/DDBJ databases">
        <title>Development of a sustainable strategy for remediation of hydrocarbon-contaminated territories based on the waste exchange concept.</title>
        <authorList>
            <person name="Krivoruchko A."/>
        </authorList>
    </citation>
    <scope>NUCLEOTIDE SEQUENCE [LARGE SCALE GENOMIC DNA]</scope>
    <source>
        <strain evidence="2 3">IEGM 1322</strain>
    </source>
</reference>
<organism evidence="2 3">
    <name type="scientific">Rhodococcus cercidiphylli</name>
    <dbReference type="NCBI Taxonomy" id="489916"/>
    <lineage>
        <taxon>Bacteria</taxon>
        <taxon>Bacillati</taxon>
        <taxon>Actinomycetota</taxon>
        <taxon>Actinomycetes</taxon>
        <taxon>Mycobacteriales</taxon>
        <taxon>Nocardiaceae</taxon>
        <taxon>Rhodococcus</taxon>
    </lineage>
</organism>
<protein>
    <submittedName>
        <fullName evidence="2">Uncharacterized protein</fullName>
    </submittedName>
</protein>
<dbReference type="RefSeq" id="WP_156516329.1">
    <property type="nucleotide sequence ID" value="NZ_JAWLKE010000004.1"/>
</dbReference>
<name>A0ABU4AYW7_9NOCA</name>
<keyword evidence="1" id="KW-0812">Transmembrane</keyword>
<evidence type="ECO:0000256" key="1">
    <source>
        <dbReference type="SAM" id="Phobius"/>
    </source>
</evidence>
<comment type="caution">
    <text evidence="2">The sequence shown here is derived from an EMBL/GenBank/DDBJ whole genome shotgun (WGS) entry which is preliminary data.</text>
</comment>
<accession>A0ABU4AYW7</accession>
<dbReference type="EMBL" id="JAWLKE010000004">
    <property type="protein sequence ID" value="MDV6231409.1"/>
    <property type="molecule type" value="Genomic_DNA"/>
</dbReference>
<sequence>MITRTASRSRGATSVMAGSVSFTGLVTTLATTIVLGVALGLVVTGAW</sequence>
<dbReference type="Proteomes" id="UP001185899">
    <property type="component" value="Unassembled WGS sequence"/>
</dbReference>
<keyword evidence="1" id="KW-1133">Transmembrane helix</keyword>
<evidence type="ECO:0000313" key="3">
    <source>
        <dbReference type="Proteomes" id="UP001185899"/>
    </source>
</evidence>
<keyword evidence="1" id="KW-0472">Membrane</keyword>
<evidence type="ECO:0000313" key="2">
    <source>
        <dbReference type="EMBL" id="MDV6231409.1"/>
    </source>
</evidence>
<gene>
    <name evidence="2" type="ORF">R3P95_12685</name>
</gene>
<keyword evidence="3" id="KW-1185">Reference proteome</keyword>
<proteinExistence type="predicted"/>